<dbReference type="InterPro" id="IPR041879">
    <property type="entry name" value="YvgL-like_PBP2"/>
</dbReference>
<evidence type="ECO:0000313" key="6">
    <source>
        <dbReference type="Proteomes" id="UP001500866"/>
    </source>
</evidence>
<gene>
    <name evidence="5" type="primary">modA</name>
    <name evidence="5" type="ORF">GCM10009001_26940</name>
</gene>
<dbReference type="InterPro" id="IPR050682">
    <property type="entry name" value="ModA/WtpA"/>
</dbReference>
<comment type="similarity">
    <text evidence="1">Belongs to the bacterial solute-binding protein ModA family.</text>
</comment>
<dbReference type="PIRSF" id="PIRSF004846">
    <property type="entry name" value="ModA"/>
    <property type="match status" value="1"/>
</dbReference>
<evidence type="ECO:0000256" key="2">
    <source>
        <dbReference type="ARBA" id="ARBA00022723"/>
    </source>
</evidence>
<evidence type="ECO:0000256" key="1">
    <source>
        <dbReference type="ARBA" id="ARBA00009175"/>
    </source>
</evidence>
<accession>A0ABN1GBS2</accession>
<organism evidence="5 6">
    <name type="scientific">Virgibacillus siamensis</name>
    <dbReference type="NCBI Taxonomy" id="480071"/>
    <lineage>
        <taxon>Bacteria</taxon>
        <taxon>Bacillati</taxon>
        <taxon>Bacillota</taxon>
        <taxon>Bacilli</taxon>
        <taxon>Bacillales</taxon>
        <taxon>Bacillaceae</taxon>
        <taxon>Virgibacillus</taxon>
    </lineage>
</organism>
<keyword evidence="3 4" id="KW-0732">Signal</keyword>
<proteinExistence type="inferred from homology"/>
<dbReference type="Proteomes" id="UP001500866">
    <property type="component" value="Unassembled WGS sequence"/>
</dbReference>
<reference evidence="5 6" key="1">
    <citation type="journal article" date="2019" name="Int. J. Syst. Evol. Microbiol.">
        <title>The Global Catalogue of Microorganisms (GCM) 10K type strain sequencing project: providing services to taxonomists for standard genome sequencing and annotation.</title>
        <authorList>
            <consortium name="The Broad Institute Genomics Platform"/>
            <consortium name="The Broad Institute Genome Sequencing Center for Infectious Disease"/>
            <person name="Wu L."/>
            <person name="Ma J."/>
        </authorList>
    </citation>
    <scope>NUCLEOTIDE SEQUENCE [LARGE SCALE GENOMIC DNA]</scope>
    <source>
        <strain evidence="5 6">JCM 15395</strain>
    </source>
</reference>
<keyword evidence="6" id="KW-1185">Reference proteome</keyword>
<feature type="chain" id="PRO_5045981428" evidence="4">
    <location>
        <begin position="27"/>
        <end position="255"/>
    </location>
</feature>
<keyword evidence="2" id="KW-0479">Metal-binding</keyword>
<dbReference type="SUPFAM" id="SSF53850">
    <property type="entry name" value="Periplasmic binding protein-like II"/>
    <property type="match status" value="1"/>
</dbReference>
<dbReference type="CDD" id="cd13537">
    <property type="entry name" value="PBP2_YvgL_like"/>
    <property type="match status" value="1"/>
</dbReference>
<evidence type="ECO:0000256" key="3">
    <source>
        <dbReference type="ARBA" id="ARBA00022729"/>
    </source>
</evidence>
<comment type="caution">
    <text evidence="5">The sequence shown here is derived from an EMBL/GenBank/DDBJ whole genome shotgun (WGS) entry which is preliminary data.</text>
</comment>
<dbReference type="EMBL" id="BAAADS010000018">
    <property type="protein sequence ID" value="GAA0608203.1"/>
    <property type="molecule type" value="Genomic_DNA"/>
</dbReference>
<dbReference type="RefSeq" id="WP_343814095.1">
    <property type="nucleotide sequence ID" value="NZ_BAAADS010000018.1"/>
</dbReference>
<dbReference type="PANTHER" id="PTHR30632:SF0">
    <property type="entry name" value="SULFATE-BINDING PROTEIN"/>
    <property type="match status" value="1"/>
</dbReference>
<name>A0ABN1GBS2_9BACI</name>
<dbReference type="NCBIfam" id="TIGR01256">
    <property type="entry name" value="modA"/>
    <property type="match status" value="1"/>
</dbReference>
<evidence type="ECO:0000313" key="5">
    <source>
        <dbReference type="EMBL" id="GAA0608203.1"/>
    </source>
</evidence>
<dbReference type="PANTHER" id="PTHR30632">
    <property type="entry name" value="MOLYBDATE-BINDING PERIPLASMIC PROTEIN"/>
    <property type="match status" value="1"/>
</dbReference>
<protein>
    <submittedName>
        <fullName evidence="5">Molybdate ABC transporter substrate-binding protein</fullName>
    </submittedName>
</protein>
<evidence type="ECO:0000256" key="4">
    <source>
        <dbReference type="SAM" id="SignalP"/>
    </source>
</evidence>
<dbReference type="Gene3D" id="3.40.190.10">
    <property type="entry name" value="Periplasmic binding protein-like II"/>
    <property type="match status" value="2"/>
</dbReference>
<sequence length="255" mass="27616">MKYVKLFSIMFILLLAAGCSNNTSDAEHKIFVSAAASLSGPLNEIVDEFHKKHPDTVVTLQFGASGKLAQQIQQGAPVDVFLSADERRMDILAEQNMILADTRTDFTENKLVLIANKNTDVTIDSLEALPSTNLSQITLGNPESVPAGTYAKQALKNVGVWNQLEGDLVFAKDVRQVLTYVESGNTDLGFVYASDLKRSDLVKGIAEIDEDLYDSIVYPAAVTSSSESAEQAKTFVQFLNTKKAQSILADAGFGS</sequence>
<dbReference type="Pfam" id="PF13531">
    <property type="entry name" value="SBP_bac_11"/>
    <property type="match status" value="1"/>
</dbReference>
<dbReference type="PROSITE" id="PS51257">
    <property type="entry name" value="PROKAR_LIPOPROTEIN"/>
    <property type="match status" value="1"/>
</dbReference>
<feature type="signal peptide" evidence="4">
    <location>
        <begin position="1"/>
        <end position="26"/>
    </location>
</feature>
<dbReference type="InterPro" id="IPR005950">
    <property type="entry name" value="ModA"/>
</dbReference>